<dbReference type="InterPro" id="IPR002156">
    <property type="entry name" value="RNaseH_domain"/>
</dbReference>
<accession>A0ABN9XNZ1</accession>
<organism evidence="4 5">
    <name type="scientific">Prorocentrum cordatum</name>
    <dbReference type="NCBI Taxonomy" id="2364126"/>
    <lineage>
        <taxon>Eukaryota</taxon>
        <taxon>Sar</taxon>
        <taxon>Alveolata</taxon>
        <taxon>Dinophyceae</taxon>
        <taxon>Prorocentrales</taxon>
        <taxon>Prorocentraceae</taxon>
        <taxon>Prorocentrum</taxon>
    </lineage>
</organism>
<dbReference type="InterPro" id="IPR036397">
    <property type="entry name" value="RNaseH_sf"/>
</dbReference>
<reference evidence="4" key="1">
    <citation type="submission" date="2023-10" db="EMBL/GenBank/DDBJ databases">
        <authorList>
            <person name="Chen Y."/>
            <person name="Shah S."/>
            <person name="Dougan E. K."/>
            <person name="Thang M."/>
            <person name="Chan C."/>
        </authorList>
    </citation>
    <scope>NUCLEOTIDE SEQUENCE [LARGE SCALE GENOMIC DNA]</scope>
</reference>
<evidence type="ECO:0000256" key="2">
    <source>
        <dbReference type="SAM" id="MobiDB-lite"/>
    </source>
</evidence>
<dbReference type="Pfam" id="PF00075">
    <property type="entry name" value="RNase_H"/>
    <property type="match status" value="1"/>
</dbReference>
<feature type="coiled-coil region" evidence="1">
    <location>
        <begin position="175"/>
        <end position="230"/>
    </location>
</feature>
<feature type="non-terminal residue" evidence="4">
    <location>
        <position position="2647"/>
    </location>
</feature>
<dbReference type="InterPro" id="IPR036691">
    <property type="entry name" value="Endo/exonu/phosph_ase_sf"/>
</dbReference>
<dbReference type="SUPFAM" id="SSF56219">
    <property type="entry name" value="DNase I-like"/>
    <property type="match status" value="1"/>
</dbReference>
<proteinExistence type="predicted"/>
<feature type="region of interest" description="Disordered" evidence="2">
    <location>
        <begin position="1"/>
        <end position="40"/>
    </location>
</feature>
<feature type="compositionally biased region" description="Pro residues" evidence="2">
    <location>
        <begin position="2297"/>
        <end position="2306"/>
    </location>
</feature>
<feature type="compositionally biased region" description="Acidic residues" evidence="2">
    <location>
        <begin position="2468"/>
        <end position="2477"/>
    </location>
</feature>
<gene>
    <name evidence="4" type="ORF">PCOR1329_LOCUS78527</name>
</gene>
<keyword evidence="5" id="KW-1185">Reference proteome</keyword>
<feature type="region of interest" description="Disordered" evidence="2">
    <location>
        <begin position="2125"/>
        <end position="2146"/>
    </location>
</feature>
<feature type="region of interest" description="Disordered" evidence="2">
    <location>
        <begin position="911"/>
        <end position="950"/>
    </location>
</feature>
<dbReference type="PROSITE" id="PS50879">
    <property type="entry name" value="RNASE_H_1"/>
    <property type="match status" value="1"/>
</dbReference>
<dbReference type="Gene3D" id="3.30.420.10">
    <property type="entry name" value="Ribonuclease H-like superfamily/Ribonuclease H"/>
    <property type="match status" value="1"/>
</dbReference>
<feature type="region of interest" description="Disordered" evidence="2">
    <location>
        <begin position="2621"/>
        <end position="2647"/>
    </location>
</feature>
<feature type="region of interest" description="Disordered" evidence="2">
    <location>
        <begin position="963"/>
        <end position="1069"/>
    </location>
</feature>
<keyword evidence="1" id="KW-0175">Coiled coil</keyword>
<feature type="region of interest" description="Disordered" evidence="2">
    <location>
        <begin position="87"/>
        <end position="127"/>
    </location>
</feature>
<feature type="region of interest" description="Disordered" evidence="2">
    <location>
        <begin position="811"/>
        <end position="885"/>
    </location>
</feature>
<feature type="compositionally biased region" description="Polar residues" evidence="2">
    <location>
        <begin position="385"/>
        <end position="395"/>
    </location>
</feature>
<dbReference type="EMBL" id="CAUYUJ010020959">
    <property type="protein sequence ID" value="CAK0901628.1"/>
    <property type="molecule type" value="Genomic_DNA"/>
</dbReference>
<feature type="compositionally biased region" description="Gly residues" evidence="2">
    <location>
        <begin position="105"/>
        <end position="117"/>
    </location>
</feature>
<feature type="compositionally biased region" description="Basic and acidic residues" evidence="2">
    <location>
        <begin position="1029"/>
        <end position="1038"/>
    </location>
</feature>
<evidence type="ECO:0000259" key="3">
    <source>
        <dbReference type="PROSITE" id="PS50879"/>
    </source>
</evidence>
<evidence type="ECO:0000313" key="5">
    <source>
        <dbReference type="Proteomes" id="UP001189429"/>
    </source>
</evidence>
<name>A0ABN9XNZ1_9DINO</name>
<sequence length="2647" mass="294379">MGSGGSGRGAGSAWSGTPNRQRVPPWKRSSSGSRPPRSSYVVCDGCSRWRYCKNITSRGDLCICGKNIASLVPDGHVFREDDGGWLAAQPQGGTSPRISWADGWQPGGGAGGKGQGGQRQPPPHDKTADLKAAAAAAYSKLNKDDPLRQHYEALWPELAAAKPPADQPVAGFKAVEAAARRLDKLQKKVRSAGEQVESAQQYLAESERKLREAMEASIAAEDEFDKLKATVGKQETPAEPAAEKPTLAALLEQFEHEPDDFHKWSEPDKEVWRAAKAKGERMAQTVKEHEEETAKHLRLLEEETTRHQEQLRQLEQPLSEVPPHALRQQGQLERLCPPAPQQLHNLEQVQQNMTKQKNAEPEWRPTSRRRARRSRRQGAPRQSSTQKGRATTRQGSRPKASVKKARRPCHIDFFNVTTWGPQAQGYLMEINNTKDRDIIGIAEHHLRQPAQISKARAALRRNGMHSYWTKARPGEGEGTRGGTCAITRGPMDIQDRIAGFDEHYLHEDGSDVAVVISNLHKVRFAVAFVYLECGTGFGERNVDILCDLREKMAVWGGPWAALGDFNMTPSEFNNSIWPRVLNAQVAAAEGGAPTCFPAAGEARCIDFALISQGLAPYFDQLELLRTAPWKPHIGIRLKLKGRPLMLKGRVLRRPCADDSKRWQKQDATWTRTDMEPVPQLHYDKEVQHVISDELWQATSERVSVRANDELPQHLQHTVVGKMMERDMLDLGQQYDRFASTLELSLCESIGIPEEERGRHLGHSRPPSYKSVSIKDTVTSTPWAGVERKIHAWWAEISTLVRQLSHHDARAQEAAASRLGKTLTVPGEYSGGEQGPSAPEPGPDMSDSQVGGGSGSKDIANQPAPEEVSPPQAEAGAADQRKAAGPCPEMGQGFSCPKYNATGCVPDLDVGPTHSSADSCTEGMQRGALPPPAGRSTMDIQDHDPFEDEEDHVEYCQEIADQEYSDGYHQHTEGQQDSLEFGQTFRRRAAGSATPSPAGRNTMDVQDCGPFEEEEDCPQYRQETADQDGSDGHRQRIEAQQDSSYCGQSARPEAEEPRDMGLSPPDRWNEDQHQREWEDCVAMRDDLEYWAAIWMDNLVQLPSDNNNWMQLHVRTHSGHQTQQQINTRRQLAQQLNQPDPGRLNEEGAAKDQRQALLTDLHAIAEGALVDPGTISRVAEEVKNMAKQLTNAVGKAYIHWVHDATAGSAKMAHACTKAAERSHLEDILEHEGQVINHPQQLVDSRKEAWQRMWTRDAQKAERIQEALAKLRQAALAQENAFEPISKDIIGSIIQHLKRNVGQGAGWWRAPELKAMGAQGLEEFVQCLISCEQRAAWPRQFCLVLELLLGKKPGIGGERPICLMPMPYRIWSAARRPKVATWSKAAAGFWDAAVAGSSALRVALHRLMRAESATEMGFHAAGVFYDAANFYDKVGLDQLIEKASDLQCPLLPLAMAVQMYLAPRAIMAHSLFSDIFEPANSMVAGCGQAVDLTRPLLYDIRDAAHRHHIFVVMHQYLDDLALQVEGARRQVIEQIKYVAALVHDGFKQLSIPISVKTAVVATDKDLQAEVASILDSLGTPNKQPGVVRDLGVDTSLGNQLRRPTHAARQARAKQRVAKLKDLAKTDARGAANVYSAGAYCQQAWDLPAHGITPTEAGMQEAVTRATGDQIKQFWLTIVDHPTELKRYQRGWLLLYAKLDALEPNRRWQQVKGPMTGVIAQLLGLGWIPRRLDSWISPAGEEWAYKPDDIPHFGALLHGVQQSAQQQLWQQAACHRSEEGLQAGGDLFQLQRHLRRRRRKGQRAEAAMLETIAVAGIWTRGRRRAANLNKEGDDTCARCGEAIETEEHRYYACRANAEIGHSNDTDLAKKAKEALDQRQDLHFWLRGIPPAAWAAKVDPDEDAAKAAQIFCTSEEAQAAAQAGYKVRADCAFTDGSGGAGETAKDPRLRRCGWAVVAFRFDEQGRPQEVAAWYGTIRAPHTVPRAELTAMSKAIGYTTAATARGLNIVSDCKYALDALKQIQDPEDLGYRSTNYDLWPQTKQQLHNSTDTTMGHHIPSHLIEHPAELERWNGPTWWVIGNEMADKCAGWGAEHGALDPAIIAQQQTRDQITMAVQNRLLAINMAVTVEDPNKAPQRPKAKRRKPQAARDRTKNIKDWLAETGECLGKYGGHQDQHGNVRLDFKAAQIGTQVVDVSHKTQFTHGWVWCEKCGGTSYLGDHKSRIVAGVARKLARPCQPPTAAGRRVLADMQRGKLPRGAKPAADPDKEGLNEITMPGDFKLGLSNHEVIDLDGDSTEAGDPQPAPQQPPSHPHSVVQASWRLVDYMEGYAELWMNMVDQEVWDDMGDLMEHCVPYLLAITNVGDRMDSQEHTRAVTVQEQQHIKDFCEEVWRNTHRKRRGLMTGMPTLPYGTRQQVARVHMDALQNRRGHILAHSIPSSERRPLPSTAEASREWSPENLDDDDSTPDSGAPEQEGEPSDQEMETMAGPDQGSDTNSLMQTVVQVAAKLAKPVGPDLMKFVSEADEAGLIHPRLRHKREADQDPEQEVAWLERNRLEQHMQSLAGCWTQKEGTHGWPSWQAASVPYVLRELQTGVYQRLSSHESGLSRQRSQRRAAEEICRMAWLSSGEARRQSQQQDPKEAERREAMAEQLL</sequence>
<evidence type="ECO:0000256" key="1">
    <source>
        <dbReference type="SAM" id="Coils"/>
    </source>
</evidence>
<feature type="compositionally biased region" description="Basic residues" evidence="2">
    <location>
        <begin position="2131"/>
        <end position="2141"/>
    </location>
</feature>
<dbReference type="Gene3D" id="3.60.10.10">
    <property type="entry name" value="Endonuclease/exonuclease/phosphatase"/>
    <property type="match status" value="1"/>
</dbReference>
<protein>
    <recommendedName>
        <fullName evidence="3">RNase H type-1 domain-containing protein</fullName>
    </recommendedName>
</protein>
<feature type="compositionally biased region" description="Basic and acidic residues" evidence="2">
    <location>
        <begin position="2632"/>
        <end position="2647"/>
    </location>
</feature>
<feature type="compositionally biased region" description="Low complexity" evidence="2">
    <location>
        <begin position="24"/>
        <end position="39"/>
    </location>
</feature>
<feature type="compositionally biased region" description="Basic residues" evidence="2">
    <location>
        <begin position="366"/>
        <end position="378"/>
    </location>
</feature>
<feature type="region of interest" description="Disordered" evidence="2">
    <location>
        <begin position="2286"/>
        <end position="2309"/>
    </location>
</feature>
<feature type="compositionally biased region" description="Gly residues" evidence="2">
    <location>
        <begin position="1"/>
        <end position="10"/>
    </location>
</feature>
<feature type="region of interest" description="Disordered" evidence="2">
    <location>
        <begin position="2426"/>
        <end position="2489"/>
    </location>
</feature>
<comment type="caution">
    <text evidence="4">The sequence shown here is derived from an EMBL/GenBank/DDBJ whole genome shotgun (WGS) entry which is preliminary data.</text>
</comment>
<dbReference type="Proteomes" id="UP001189429">
    <property type="component" value="Unassembled WGS sequence"/>
</dbReference>
<feature type="region of interest" description="Disordered" evidence="2">
    <location>
        <begin position="351"/>
        <end position="406"/>
    </location>
</feature>
<dbReference type="SUPFAM" id="SSF53098">
    <property type="entry name" value="Ribonuclease H-like"/>
    <property type="match status" value="1"/>
</dbReference>
<evidence type="ECO:0000313" key="4">
    <source>
        <dbReference type="EMBL" id="CAK0901628.1"/>
    </source>
</evidence>
<dbReference type="InterPro" id="IPR012337">
    <property type="entry name" value="RNaseH-like_sf"/>
</dbReference>
<feature type="domain" description="RNase H type-1" evidence="3">
    <location>
        <begin position="1921"/>
        <end position="2088"/>
    </location>
</feature>